<name>A0A074NMV1_9SPHN</name>
<feature type="region of interest" description="Disordered" evidence="4">
    <location>
        <begin position="41"/>
        <end position="62"/>
    </location>
</feature>
<dbReference type="SUPFAM" id="SSF57716">
    <property type="entry name" value="Glucocorticoid receptor-like (DNA-binding domain)"/>
    <property type="match status" value="1"/>
</dbReference>
<accession>A0A074NMV1</accession>
<dbReference type="InterPro" id="IPR005584">
    <property type="entry name" value="DNA_gyrase_inhibitor_YacG"/>
</dbReference>
<feature type="compositionally biased region" description="Acidic residues" evidence="4">
    <location>
        <begin position="53"/>
        <end position="62"/>
    </location>
</feature>
<keyword evidence="6" id="KW-1185">Reference proteome</keyword>
<reference evidence="5 6" key="1">
    <citation type="submission" date="2014-04" db="EMBL/GenBank/DDBJ databases">
        <title>A comprehensive comparison of genomes of Erythrobacter spp. Strains.</title>
        <authorList>
            <person name="Zheng Q."/>
        </authorList>
    </citation>
    <scope>NUCLEOTIDE SEQUENCE [LARGE SCALE GENOMIC DNA]</scope>
    <source>
        <strain evidence="5 6">DSM 8509</strain>
    </source>
</reference>
<dbReference type="PANTHER" id="PTHR36150:SF1">
    <property type="entry name" value="DNA GYRASE INHIBITOR YACG"/>
    <property type="match status" value="1"/>
</dbReference>
<dbReference type="GO" id="GO:0008270">
    <property type="term" value="F:zinc ion binding"/>
    <property type="evidence" value="ECO:0007669"/>
    <property type="project" value="UniProtKB-UniRule"/>
</dbReference>
<organism evidence="5 6">
    <name type="scientific">Erythrobacter litoralis</name>
    <dbReference type="NCBI Taxonomy" id="39960"/>
    <lineage>
        <taxon>Bacteria</taxon>
        <taxon>Pseudomonadati</taxon>
        <taxon>Pseudomonadota</taxon>
        <taxon>Alphaproteobacteria</taxon>
        <taxon>Sphingomonadales</taxon>
        <taxon>Erythrobacteraceae</taxon>
        <taxon>Erythrobacter/Porphyrobacter group</taxon>
        <taxon>Erythrobacter</taxon>
    </lineage>
</organism>
<comment type="caution">
    <text evidence="5">The sequence shown here is derived from an EMBL/GenBank/DDBJ whole genome shotgun (WGS) entry which is preliminary data.</text>
</comment>
<keyword evidence="1 3" id="KW-0479">Metal-binding</keyword>
<dbReference type="RefSeq" id="WP_034900588.1">
    <property type="nucleotide sequence ID" value="NZ_CP017057.1"/>
</dbReference>
<feature type="binding site" evidence="3">
    <location>
        <position position="9"/>
    </location>
    <ligand>
        <name>Zn(2+)</name>
        <dbReference type="ChEBI" id="CHEBI:29105"/>
    </ligand>
</feature>
<evidence type="ECO:0000256" key="3">
    <source>
        <dbReference type="HAMAP-Rule" id="MF_00649"/>
    </source>
</evidence>
<evidence type="ECO:0000256" key="2">
    <source>
        <dbReference type="ARBA" id="ARBA00022833"/>
    </source>
</evidence>
<evidence type="ECO:0000313" key="6">
    <source>
        <dbReference type="Proteomes" id="UP000027866"/>
    </source>
</evidence>
<evidence type="ECO:0000256" key="1">
    <source>
        <dbReference type="ARBA" id="ARBA00022723"/>
    </source>
</evidence>
<dbReference type="AlphaFoldDB" id="A0A074NMV1"/>
<comment type="similarity">
    <text evidence="3">Belongs to the DNA gyrase inhibitor YacG family.</text>
</comment>
<dbReference type="GO" id="GO:0006355">
    <property type="term" value="P:regulation of DNA-templated transcription"/>
    <property type="evidence" value="ECO:0007669"/>
    <property type="project" value="InterPro"/>
</dbReference>
<dbReference type="Proteomes" id="UP000027866">
    <property type="component" value="Unassembled WGS sequence"/>
</dbReference>
<proteinExistence type="inferred from homology"/>
<sequence length="62" mass="7155">MTTSPNRPCPICRKPRRPDFSPFCSQRCKDRDLARWFGDGYAVPGRPASPDELAQDNWDEQD</sequence>
<dbReference type="OrthoDB" id="9809663at2"/>
<dbReference type="GO" id="GO:0008657">
    <property type="term" value="F:DNA topoisomerase type II (double strand cut, ATP-hydrolyzing) inhibitor activity"/>
    <property type="evidence" value="ECO:0007669"/>
    <property type="project" value="UniProtKB-UniRule"/>
</dbReference>
<dbReference type="PANTHER" id="PTHR36150">
    <property type="entry name" value="DNA GYRASE INHIBITOR YACG"/>
    <property type="match status" value="1"/>
</dbReference>
<feature type="binding site" evidence="3">
    <location>
        <position position="28"/>
    </location>
    <ligand>
        <name>Zn(2+)</name>
        <dbReference type="ChEBI" id="CHEBI:29105"/>
    </ligand>
</feature>
<comment type="cofactor">
    <cofactor evidence="3">
        <name>Zn(2+)</name>
        <dbReference type="ChEBI" id="CHEBI:29105"/>
    </cofactor>
    <text evidence="3">Binds 1 zinc ion.</text>
</comment>
<dbReference type="Gene3D" id="3.30.50.10">
    <property type="entry name" value="Erythroid Transcription Factor GATA-1, subunit A"/>
    <property type="match status" value="1"/>
</dbReference>
<dbReference type="Pfam" id="PF03884">
    <property type="entry name" value="YacG"/>
    <property type="match status" value="1"/>
</dbReference>
<dbReference type="InterPro" id="IPR013088">
    <property type="entry name" value="Znf_NHR/GATA"/>
</dbReference>
<feature type="binding site" evidence="3">
    <location>
        <position position="12"/>
    </location>
    <ligand>
        <name>Zn(2+)</name>
        <dbReference type="ChEBI" id="CHEBI:29105"/>
    </ligand>
</feature>
<gene>
    <name evidence="3" type="primary">yacG</name>
    <name evidence="5" type="ORF">EH32_04640</name>
</gene>
<protein>
    <recommendedName>
        <fullName evidence="3">DNA gyrase inhibitor YacG</fullName>
    </recommendedName>
</protein>
<feature type="binding site" evidence="3">
    <location>
        <position position="24"/>
    </location>
    <ligand>
        <name>Zn(2+)</name>
        <dbReference type="ChEBI" id="CHEBI:29105"/>
    </ligand>
</feature>
<evidence type="ECO:0000313" key="5">
    <source>
        <dbReference type="EMBL" id="KEO99112.1"/>
    </source>
</evidence>
<comment type="subunit">
    <text evidence="3">Interacts with GyrB.</text>
</comment>
<dbReference type="KEGG" id="elq:Ga0102493_113128"/>
<keyword evidence="2 3" id="KW-0862">Zinc</keyword>
<dbReference type="EMBL" id="JMIX01000002">
    <property type="protein sequence ID" value="KEO99112.1"/>
    <property type="molecule type" value="Genomic_DNA"/>
</dbReference>
<dbReference type="PATRIC" id="fig|39960.10.peg.2223"/>
<evidence type="ECO:0000256" key="4">
    <source>
        <dbReference type="SAM" id="MobiDB-lite"/>
    </source>
</evidence>
<comment type="function">
    <text evidence="3">Inhibits all the catalytic activities of DNA gyrase by preventing its interaction with DNA. Acts by binding directly to the C-terminal domain of GyrB, which probably disrupts DNA binding by the gyrase.</text>
</comment>
<dbReference type="HAMAP" id="MF_00649">
    <property type="entry name" value="DNA_gyrase_inhibitor_YacG"/>
    <property type="match status" value="1"/>
</dbReference>